<dbReference type="GO" id="GO:0005524">
    <property type="term" value="F:ATP binding"/>
    <property type="evidence" value="ECO:0007669"/>
    <property type="project" value="UniProtKB-KW"/>
</dbReference>
<proteinExistence type="inferred from homology"/>
<protein>
    <recommendedName>
        <fullName evidence="2 8">DNA repair protein RecN</fullName>
    </recommendedName>
    <alternativeName>
        <fullName evidence="7 8">Recombination protein N</fullName>
    </alternativeName>
</protein>
<gene>
    <name evidence="11" type="ordered locus">Sta7437_2307</name>
</gene>
<sequence>MLLGLRISNFALIDRLELDFNRGLNVLTGETGAGKSIILDAIDVALGGKVNHRMIRAGCQRAIIEATFQVDSHLIEWLQLKELEPLDEDSVVCSREISNNNGNLRSRCRVNGVVANRQVISELRDRLVEITAQGQTVNLLIPEMQRELLDLYGGKSLLQQREQVTASYAICLQTKQALEKRRQSEQERLQRQDILSYQIKELQEAQLSEEDELEQLEQERDRLSHVVDLQQLSYRTYQILYQNDTEEPAAADLLAQAESTLLEMVDYDRDLDAILEMVRSGINQIVEAGQQINSYGEGLEADPERLTEVEERIRVLKRICRKYGPNLADAIAYYQQLQQELAELTDSGQSIEVLEAEYQTAQANYNQLATQLTQLRKTAAKKLEKQLVKELKPLAMAKVVFECRLIPIPATAKGIDKVVFYFSPNPGEEVQPLSIIASGGEMSRFLLALKACFSDAENHSSTLIFDEIDAGVSGKVAQAIAEKLHQLSQQHQVLCVTHQPLIAAMADVHFKVEKQIIEESLASYSLQNGDSSLPDLRTVIRIQTLENHLMRREELAQLTGGHSADEAVSFADSLLNKAANYRQQQTQTS</sequence>
<dbReference type="PATRIC" id="fig|111780.3.peg.2403"/>
<dbReference type="GO" id="GO:0009432">
    <property type="term" value="P:SOS response"/>
    <property type="evidence" value="ECO:0007669"/>
    <property type="project" value="TreeGrafter"/>
</dbReference>
<evidence type="ECO:0000256" key="4">
    <source>
        <dbReference type="ARBA" id="ARBA00022763"/>
    </source>
</evidence>
<dbReference type="eggNOG" id="COG0497">
    <property type="taxonomic scope" value="Bacteria"/>
</dbReference>
<dbReference type="Pfam" id="PF13476">
    <property type="entry name" value="AAA_23"/>
    <property type="match status" value="1"/>
</dbReference>
<evidence type="ECO:0000256" key="6">
    <source>
        <dbReference type="ARBA" id="ARBA00023204"/>
    </source>
</evidence>
<evidence type="ECO:0000256" key="9">
    <source>
        <dbReference type="SAM" id="Coils"/>
    </source>
</evidence>
<dbReference type="STRING" id="111780.Sta7437_2307"/>
<name>K9XUW1_STAC7</name>
<dbReference type="EMBL" id="CP003653">
    <property type="protein sequence ID" value="AFZ35849.1"/>
    <property type="molecule type" value="Genomic_DNA"/>
</dbReference>
<keyword evidence="9" id="KW-0175">Coiled coil</keyword>
<feature type="coiled-coil region" evidence="9">
    <location>
        <begin position="175"/>
        <end position="233"/>
    </location>
</feature>
<dbReference type="GO" id="GO:0016887">
    <property type="term" value="F:ATP hydrolysis activity"/>
    <property type="evidence" value="ECO:0007669"/>
    <property type="project" value="InterPro"/>
</dbReference>
<dbReference type="InterPro" id="IPR027417">
    <property type="entry name" value="P-loop_NTPase"/>
</dbReference>
<comment type="similarity">
    <text evidence="1 8">Belongs to the RecN family.</text>
</comment>
<evidence type="ECO:0000256" key="2">
    <source>
        <dbReference type="ARBA" id="ARBA00021315"/>
    </source>
</evidence>
<dbReference type="RefSeq" id="WP_015193517.1">
    <property type="nucleotide sequence ID" value="NC_019748.1"/>
</dbReference>
<evidence type="ECO:0000313" key="12">
    <source>
        <dbReference type="Proteomes" id="UP000010473"/>
    </source>
</evidence>
<keyword evidence="3" id="KW-0547">Nucleotide-binding</keyword>
<evidence type="ECO:0000256" key="7">
    <source>
        <dbReference type="ARBA" id="ARBA00033408"/>
    </source>
</evidence>
<dbReference type="FunFam" id="3.40.50.300:FF:000319">
    <property type="entry name" value="DNA repair protein RecN"/>
    <property type="match status" value="1"/>
</dbReference>
<dbReference type="InterPro" id="IPR004604">
    <property type="entry name" value="DNA_recomb/repair_RecN"/>
</dbReference>
<keyword evidence="4 8" id="KW-0227">DNA damage</keyword>
<dbReference type="HOGENOM" id="CLU_018297_3_1_3"/>
<dbReference type="PANTHER" id="PTHR11059">
    <property type="entry name" value="DNA REPAIR PROTEIN RECN"/>
    <property type="match status" value="1"/>
</dbReference>
<dbReference type="PIRSF" id="PIRSF003128">
    <property type="entry name" value="RecN"/>
    <property type="match status" value="1"/>
</dbReference>
<keyword evidence="12" id="KW-1185">Reference proteome</keyword>
<dbReference type="NCBIfam" id="TIGR00634">
    <property type="entry name" value="recN"/>
    <property type="match status" value="1"/>
</dbReference>
<evidence type="ECO:0000259" key="10">
    <source>
        <dbReference type="Pfam" id="PF13476"/>
    </source>
</evidence>
<dbReference type="GO" id="GO:0006310">
    <property type="term" value="P:DNA recombination"/>
    <property type="evidence" value="ECO:0007669"/>
    <property type="project" value="InterPro"/>
</dbReference>
<feature type="domain" description="Rad50/SbcC-type AAA" evidence="10">
    <location>
        <begin position="5"/>
        <end position="230"/>
    </location>
</feature>
<reference evidence="12" key="1">
    <citation type="journal article" date="2013" name="Proc. Natl. Acad. Sci. U.S.A.">
        <title>Improving the coverage of the cyanobacterial phylum using diversity-driven genome sequencing.</title>
        <authorList>
            <person name="Shih P.M."/>
            <person name="Wu D."/>
            <person name="Latifi A."/>
            <person name="Axen S.D."/>
            <person name="Fewer D.P."/>
            <person name="Talla E."/>
            <person name="Calteau A."/>
            <person name="Cai F."/>
            <person name="Tandeau de Marsac N."/>
            <person name="Rippka R."/>
            <person name="Herdman M."/>
            <person name="Sivonen K."/>
            <person name="Coursin T."/>
            <person name="Laurent T."/>
            <person name="Goodwin L."/>
            <person name="Nolan M."/>
            <person name="Davenport K.W."/>
            <person name="Han C.S."/>
            <person name="Rubin E.M."/>
            <person name="Eisen J.A."/>
            <person name="Woyke T."/>
            <person name="Gugger M."/>
            <person name="Kerfeld C.A."/>
        </authorList>
    </citation>
    <scope>NUCLEOTIDE SEQUENCE [LARGE SCALE GENOMIC DNA]</scope>
    <source>
        <strain evidence="12">ATCC 29371 / PCC 7437</strain>
    </source>
</reference>
<dbReference type="AlphaFoldDB" id="K9XUW1"/>
<evidence type="ECO:0000256" key="3">
    <source>
        <dbReference type="ARBA" id="ARBA00022741"/>
    </source>
</evidence>
<evidence type="ECO:0000256" key="1">
    <source>
        <dbReference type="ARBA" id="ARBA00009441"/>
    </source>
</evidence>
<feature type="coiled-coil region" evidence="9">
    <location>
        <begin position="327"/>
        <end position="385"/>
    </location>
</feature>
<dbReference type="PANTHER" id="PTHR11059:SF0">
    <property type="entry name" value="DNA REPAIR PROTEIN RECN"/>
    <property type="match status" value="1"/>
</dbReference>
<accession>K9XUW1</accession>
<dbReference type="CDD" id="cd03241">
    <property type="entry name" value="ABC_RecN"/>
    <property type="match status" value="2"/>
</dbReference>
<keyword evidence="6 8" id="KW-0234">DNA repair</keyword>
<dbReference type="Proteomes" id="UP000010473">
    <property type="component" value="Chromosome"/>
</dbReference>
<organism evidence="11 12">
    <name type="scientific">Stanieria cyanosphaera (strain ATCC 29371 / PCC 7437)</name>
    <dbReference type="NCBI Taxonomy" id="111780"/>
    <lineage>
        <taxon>Bacteria</taxon>
        <taxon>Bacillati</taxon>
        <taxon>Cyanobacteriota</taxon>
        <taxon>Cyanophyceae</taxon>
        <taxon>Pleurocapsales</taxon>
        <taxon>Dermocarpellaceae</taxon>
        <taxon>Stanieria</taxon>
    </lineage>
</organism>
<evidence type="ECO:0000313" key="11">
    <source>
        <dbReference type="EMBL" id="AFZ35849.1"/>
    </source>
</evidence>
<dbReference type="SUPFAM" id="SSF52540">
    <property type="entry name" value="P-loop containing nucleoside triphosphate hydrolases"/>
    <property type="match status" value="1"/>
</dbReference>
<dbReference type="InterPro" id="IPR038729">
    <property type="entry name" value="Rad50/SbcC_AAA"/>
</dbReference>
<comment type="function">
    <text evidence="8">May be involved in recombinational repair of damaged DNA.</text>
</comment>
<dbReference type="KEGG" id="scs:Sta7437_2307"/>
<evidence type="ECO:0000256" key="5">
    <source>
        <dbReference type="ARBA" id="ARBA00022840"/>
    </source>
</evidence>
<dbReference type="OrthoDB" id="9806954at2"/>
<dbReference type="GO" id="GO:0006302">
    <property type="term" value="P:double-strand break repair"/>
    <property type="evidence" value="ECO:0007669"/>
    <property type="project" value="InterPro"/>
</dbReference>
<evidence type="ECO:0000256" key="8">
    <source>
        <dbReference type="PIRNR" id="PIRNR003128"/>
    </source>
</evidence>
<dbReference type="Gene3D" id="3.40.50.300">
    <property type="entry name" value="P-loop containing nucleotide triphosphate hydrolases"/>
    <property type="match status" value="2"/>
</dbReference>
<dbReference type="FunFam" id="3.40.50.300:FF:000356">
    <property type="entry name" value="DNA repair protein RecN"/>
    <property type="match status" value="1"/>
</dbReference>
<keyword evidence="5" id="KW-0067">ATP-binding</keyword>
<dbReference type="GO" id="GO:0043590">
    <property type="term" value="C:bacterial nucleoid"/>
    <property type="evidence" value="ECO:0007669"/>
    <property type="project" value="TreeGrafter"/>
</dbReference>